<dbReference type="CDD" id="cd04645">
    <property type="entry name" value="LbH_gamma_CA_like"/>
    <property type="match status" value="1"/>
</dbReference>
<dbReference type="GO" id="GO:0016740">
    <property type="term" value="F:transferase activity"/>
    <property type="evidence" value="ECO:0007669"/>
    <property type="project" value="UniProtKB-KW"/>
</dbReference>
<dbReference type="Proteomes" id="UP000319865">
    <property type="component" value="Unassembled WGS sequence"/>
</dbReference>
<evidence type="ECO:0000313" key="2">
    <source>
        <dbReference type="Proteomes" id="UP000319865"/>
    </source>
</evidence>
<protein>
    <submittedName>
        <fullName evidence="1">Carbonic anhydrase/acetyltransferase-like protein (Isoleucine patch superfamily)</fullName>
    </submittedName>
</protein>
<dbReference type="InterPro" id="IPR011004">
    <property type="entry name" value="Trimer_LpxA-like_sf"/>
</dbReference>
<dbReference type="RefSeq" id="WP_142025359.1">
    <property type="nucleotide sequence ID" value="NZ_VFQE01000001.1"/>
</dbReference>
<dbReference type="Gene3D" id="2.160.10.10">
    <property type="entry name" value="Hexapeptide repeat proteins"/>
    <property type="match status" value="1"/>
</dbReference>
<sequence length="172" mass="17989">MALWALDGVAPEVHPSAWVHPEATVIGRVHIGPEASIWPQAVLRGDYGEIRVGARTSIQDGTVLHTTAEWPTVIGHDCVVGHLAHLEGCTVGNRCLVGSNSVVLNRVVIGDGSLVGAGALVAEGSAIPPDHRALGIPARVRPGAGIAAHMDDAVAAYVENARRYRDGLVRVE</sequence>
<dbReference type="OrthoDB" id="9803036at2"/>
<dbReference type="InterPro" id="IPR001451">
    <property type="entry name" value="Hexapep"/>
</dbReference>
<dbReference type="InterPro" id="IPR050484">
    <property type="entry name" value="Transf_Hexapept/Carb_Anhydrase"/>
</dbReference>
<organism evidence="1 2">
    <name type="scientific">Blastococcus colisei</name>
    <dbReference type="NCBI Taxonomy" id="1564162"/>
    <lineage>
        <taxon>Bacteria</taxon>
        <taxon>Bacillati</taxon>
        <taxon>Actinomycetota</taxon>
        <taxon>Actinomycetes</taxon>
        <taxon>Geodermatophilales</taxon>
        <taxon>Geodermatophilaceae</taxon>
        <taxon>Blastococcus</taxon>
    </lineage>
</organism>
<dbReference type="AlphaFoldDB" id="A0A543PFB1"/>
<name>A0A543PFB1_9ACTN</name>
<dbReference type="Pfam" id="PF00132">
    <property type="entry name" value="Hexapep"/>
    <property type="match status" value="1"/>
</dbReference>
<dbReference type="InterPro" id="IPR047324">
    <property type="entry name" value="LbH_gamma_CA-like"/>
</dbReference>
<accession>A0A543PFB1</accession>
<reference evidence="1 2" key="1">
    <citation type="submission" date="2019-06" db="EMBL/GenBank/DDBJ databases">
        <title>Sequencing the genomes of 1000 actinobacteria strains.</title>
        <authorList>
            <person name="Klenk H.-P."/>
        </authorList>
    </citation>
    <scope>NUCLEOTIDE SEQUENCE [LARGE SCALE GENOMIC DNA]</scope>
    <source>
        <strain evidence="1 2">DSM 46837</strain>
    </source>
</reference>
<dbReference type="EMBL" id="VFQE01000001">
    <property type="protein sequence ID" value="TQN42761.1"/>
    <property type="molecule type" value="Genomic_DNA"/>
</dbReference>
<dbReference type="PANTHER" id="PTHR13061:SF29">
    <property type="entry name" value="GAMMA CARBONIC ANHYDRASE-LIKE 1, MITOCHONDRIAL-RELATED"/>
    <property type="match status" value="1"/>
</dbReference>
<keyword evidence="2" id="KW-1185">Reference proteome</keyword>
<proteinExistence type="predicted"/>
<dbReference type="PANTHER" id="PTHR13061">
    <property type="entry name" value="DYNACTIN SUBUNIT P25"/>
    <property type="match status" value="1"/>
</dbReference>
<keyword evidence="1" id="KW-0808">Transferase</keyword>
<comment type="caution">
    <text evidence="1">The sequence shown here is derived from an EMBL/GenBank/DDBJ whole genome shotgun (WGS) entry which is preliminary data.</text>
</comment>
<evidence type="ECO:0000313" key="1">
    <source>
        <dbReference type="EMBL" id="TQN42761.1"/>
    </source>
</evidence>
<gene>
    <name evidence="1" type="ORF">FHU33_2169</name>
</gene>
<dbReference type="SUPFAM" id="SSF51161">
    <property type="entry name" value="Trimeric LpxA-like enzymes"/>
    <property type="match status" value="1"/>
</dbReference>